<feature type="chain" id="PRO_5039465469" evidence="7">
    <location>
        <begin position="22"/>
        <end position="596"/>
    </location>
</feature>
<evidence type="ECO:0000256" key="3">
    <source>
        <dbReference type="ARBA" id="ARBA00023136"/>
    </source>
</evidence>
<accession>A0A398CR26</accession>
<gene>
    <name evidence="8" type="ORF">D3H35_13955</name>
</gene>
<evidence type="ECO:0000256" key="7">
    <source>
        <dbReference type="SAM" id="SignalP"/>
    </source>
</evidence>
<reference evidence="8 9" key="1">
    <citation type="submission" date="2018-09" db="EMBL/GenBank/DDBJ databases">
        <title>Cohnella cavernae sp. nov., isolated from a karst cave.</title>
        <authorList>
            <person name="Zhu H."/>
        </authorList>
    </citation>
    <scope>NUCLEOTIDE SEQUENCE [LARGE SCALE GENOMIC DNA]</scope>
    <source>
        <strain evidence="8 9">K2E09-144</strain>
    </source>
</reference>
<evidence type="ECO:0000256" key="2">
    <source>
        <dbReference type="ARBA" id="ARBA00022729"/>
    </source>
</evidence>
<dbReference type="EMBL" id="QXJM01000039">
    <property type="protein sequence ID" value="RIE01881.1"/>
    <property type="molecule type" value="Genomic_DNA"/>
</dbReference>
<keyword evidence="9" id="KW-1185">Reference proteome</keyword>
<sequence length="596" mass="66194">MNKRTITLAISIALVFSLILAACSSKNSDNKASPSSKATMTQEASPPASTSTPEPSPTGFEFHKYDTPIQLTFHTLVGADSKWRDGESFENNAFTRWAKDELGIEWKTKFLSPTFDDSKTKLNLGMASNELPDAIFSDTAQLGVLAGQGYLAPLNELIEKYGSPLVKDRLKAAMEASGGKFLSPYTIDGKYYALPIDVEMWGRTYYNTFIRQDILDSLGKQVPQTLEQFEDVLAAYKAKVPDGIGVFLHKDLVPDGVNQMSPAMQPYNAYPGRWVVGADGKLAYGSIQPETKKGLETLNKWFKNGWLDKEFIMKDFNKALEQVVAGKVLSITGDWWYAYYPLPDVVKNVETAKFSATSLQGPDGKARLVTTNPFSLAIGISSKSEHPEAFIYQLNEMMDSALRQDSALRDRMKNEYGYEFKYPVESANSQIAKNPEAPQEQQDFDVVKPGPMFFRTSIKTKFFGGFQWVGDVDKGLNDLVAVANAVDKGNKDGLSLSQQQMLNDLTNNKTIDALVSEVHQAQSIRSDMVIDGFTGAPTPTMIEKGAYLKKLENEIFAKIIFGSKPIDDFDKFVSDWKKAGGDQITQEVNDWYAKSK</sequence>
<dbReference type="PANTHER" id="PTHR43649:SF33">
    <property type="entry name" value="POLYGALACTURONAN_RHAMNOGALACTURONAN-BINDING PROTEIN YTCQ"/>
    <property type="match status" value="1"/>
</dbReference>
<keyword evidence="1" id="KW-1003">Cell membrane</keyword>
<evidence type="ECO:0000313" key="8">
    <source>
        <dbReference type="EMBL" id="RIE01881.1"/>
    </source>
</evidence>
<dbReference type="Gene3D" id="3.40.190.10">
    <property type="entry name" value="Periplasmic binding protein-like II"/>
    <property type="match status" value="3"/>
</dbReference>
<dbReference type="RefSeq" id="WP_119149931.1">
    <property type="nucleotide sequence ID" value="NZ_JBHSOV010000020.1"/>
</dbReference>
<dbReference type="PROSITE" id="PS51257">
    <property type="entry name" value="PROKAR_LIPOPROTEIN"/>
    <property type="match status" value="1"/>
</dbReference>
<dbReference type="SUPFAM" id="SSF53850">
    <property type="entry name" value="Periplasmic binding protein-like II"/>
    <property type="match status" value="1"/>
</dbReference>
<keyword evidence="4" id="KW-0564">Palmitate</keyword>
<dbReference type="OrthoDB" id="9787283at2"/>
<dbReference type="Proteomes" id="UP000266340">
    <property type="component" value="Unassembled WGS sequence"/>
</dbReference>
<comment type="caution">
    <text evidence="8">The sequence shown here is derived from an EMBL/GenBank/DDBJ whole genome shotgun (WGS) entry which is preliminary data.</text>
</comment>
<feature type="region of interest" description="Disordered" evidence="6">
    <location>
        <begin position="28"/>
        <end position="61"/>
    </location>
</feature>
<name>A0A398CR26_9BACL</name>
<evidence type="ECO:0000313" key="9">
    <source>
        <dbReference type="Proteomes" id="UP000266340"/>
    </source>
</evidence>
<feature type="compositionally biased region" description="Low complexity" evidence="6">
    <location>
        <begin position="43"/>
        <end position="53"/>
    </location>
</feature>
<organism evidence="8 9">
    <name type="scientific">Cohnella faecalis</name>
    <dbReference type="NCBI Taxonomy" id="2315694"/>
    <lineage>
        <taxon>Bacteria</taxon>
        <taxon>Bacillati</taxon>
        <taxon>Bacillota</taxon>
        <taxon>Bacilli</taxon>
        <taxon>Bacillales</taxon>
        <taxon>Paenibacillaceae</taxon>
        <taxon>Cohnella</taxon>
    </lineage>
</organism>
<feature type="compositionally biased region" description="Polar residues" evidence="6">
    <location>
        <begin position="28"/>
        <end position="42"/>
    </location>
</feature>
<dbReference type="AlphaFoldDB" id="A0A398CR26"/>
<evidence type="ECO:0000256" key="5">
    <source>
        <dbReference type="ARBA" id="ARBA00023288"/>
    </source>
</evidence>
<dbReference type="PANTHER" id="PTHR43649">
    <property type="entry name" value="ARABINOSE-BINDING PROTEIN-RELATED"/>
    <property type="match status" value="1"/>
</dbReference>
<dbReference type="InterPro" id="IPR006059">
    <property type="entry name" value="SBP"/>
</dbReference>
<keyword evidence="3" id="KW-0472">Membrane</keyword>
<evidence type="ECO:0000256" key="4">
    <source>
        <dbReference type="ARBA" id="ARBA00023139"/>
    </source>
</evidence>
<keyword evidence="2 7" id="KW-0732">Signal</keyword>
<dbReference type="InterPro" id="IPR050490">
    <property type="entry name" value="Bact_solute-bd_prot1"/>
</dbReference>
<dbReference type="Pfam" id="PF13416">
    <property type="entry name" value="SBP_bac_8"/>
    <property type="match status" value="1"/>
</dbReference>
<feature type="signal peptide" evidence="7">
    <location>
        <begin position="1"/>
        <end position="21"/>
    </location>
</feature>
<evidence type="ECO:0000256" key="6">
    <source>
        <dbReference type="SAM" id="MobiDB-lite"/>
    </source>
</evidence>
<protein>
    <submittedName>
        <fullName evidence="8">Extracellular solute-binding protein</fullName>
    </submittedName>
</protein>
<keyword evidence="5" id="KW-0449">Lipoprotein</keyword>
<evidence type="ECO:0000256" key="1">
    <source>
        <dbReference type="ARBA" id="ARBA00022475"/>
    </source>
</evidence>
<proteinExistence type="predicted"/>